<dbReference type="EMBL" id="JBCITK010000001">
    <property type="protein sequence ID" value="MEN0643036.1"/>
    <property type="molecule type" value="Genomic_DNA"/>
</dbReference>
<accession>A0ABU9VGK4</accession>
<dbReference type="PANTHER" id="PTHR39207:SF1">
    <property type="entry name" value="ALPHA-GLUCURONIDASE A"/>
    <property type="match status" value="1"/>
</dbReference>
<feature type="domain" description="Glycosyl hydrolase family 67 C-terminal" evidence="9">
    <location>
        <begin position="440"/>
        <end position="662"/>
    </location>
</feature>
<keyword evidence="5 7" id="KW-0326">Glycosidase</keyword>
<dbReference type="Pfam" id="PF03648">
    <property type="entry name" value="Glyco_hydro_67N"/>
    <property type="match status" value="1"/>
</dbReference>
<evidence type="ECO:0000256" key="1">
    <source>
        <dbReference type="ARBA" id="ARBA00008833"/>
    </source>
</evidence>
<feature type="domain" description="Glycosyl hydrolase family 67 catalytic" evidence="10">
    <location>
        <begin position="112"/>
        <end position="439"/>
    </location>
</feature>
<evidence type="ECO:0000256" key="2">
    <source>
        <dbReference type="ARBA" id="ARBA00022651"/>
    </source>
</evidence>
<dbReference type="Pfam" id="PF07477">
    <property type="entry name" value="Glyco_hydro_67C"/>
    <property type="match status" value="1"/>
</dbReference>
<dbReference type="InterPro" id="IPR011395">
    <property type="entry name" value="Glyco_hydro_67_aGlcAse"/>
</dbReference>
<evidence type="ECO:0000256" key="4">
    <source>
        <dbReference type="ARBA" id="ARBA00023277"/>
    </source>
</evidence>
<organism evidence="11 12">
    <name type="scientific">Alkalicoccobacillus gibsonii</name>
    <dbReference type="NCBI Taxonomy" id="79881"/>
    <lineage>
        <taxon>Bacteria</taxon>
        <taxon>Bacillati</taxon>
        <taxon>Bacillota</taxon>
        <taxon>Bacilli</taxon>
        <taxon>Bacillales</taxon>
        <taxon>Bacillaceae</taxon>
        <taxon>Alkalicoccobacillus</taxon>
    </lineage>
</organism>
<keyword evidence="6 7" id="KW-0624">Polysaccharide degradation</keyword>
<dbReference type="Gene3D" id="3.30.379.10">
    <property type="entry name" value="Chitobiase/beta-hexosaminidase domain 2-like"/>
    <property type="match status" value="1"/>
</dbReference>
<evidence type="ECO:0000256" key="7">
    <source>
        <dbReference type="RuleBase" id="RU361198"/>
    </source>
</evidence>
<keyword evidence="3 7" id="KW-0378">Hydrolase</keyword>
<name>A0ABU9VGK4_9BACI</name>
<dbReference type="EC" id="3.2.1.131" evidence="7"/>
<dbReference type="InterPro" id="IPR005154">
    <property type="entry name" value="Glyco_hydro_67_aGlcAse_N"/>
</dbReference>
<evidence type="ECO:0000313" key="12">
    <source>
        <dbReference type="Proteomes" id="UP001418796"/>
    </source>
</evidence>
<dbReference type="SUPFAM" id="SSF55545">
    <property type="entry name" value="beta-N-acetylhexosaminidase-like domain"/>
    <property type="match status" value="1"/>
</dbReference>
<dbReference type="InterPro" id="IPR029018">
    <property type="entry name" value="Hex-like_dom2"/>
</dbReference>
<keyword evidence="2 7" id="KW-0858">Xylan degradation</keyword>
<comment type="catalytic activity">
    <reaction evidence="7">
        <text>Hydrolysis of (1-&gt;2)-alpha-D-(4-O-methyl)glucuronosyl links in the main chain of hardwood xylans.</text>
        <dbReference type="EC" id="3.2.1.131"/>
    </reaction>
</comment>
<evidence type="ECO:0000256" key="6">
    <source>
        <dbReference type="ARBA" id="ARBA00023326"/>
    </source>
</evidence>
<comment type="similarity">
    <text evidence="1 7">Belongs to the glycosyl hydrolase 67 family.</text>
</comment>
<dbReference type="PANTHER" id="PTHR39207">
    <property type="entry name" value="ALPHA-GLUCURONIDASE A"/>
    <property type="match status" value="1"/>
</dbReference>
<dbReference type="Gene3D" id="3.90.1330.10">
    <property type="entry name" value="Alpha-glucuronidase, C-terminal domain"/>
    <property type="match status" value="1"/>
</dbReference>
<sequence>MQNQNFTSCWLPDGRREKRSNKLIVTILSKAEVIRRVCHTYLSHLFEGFHIGTELNSQDEIVIGTYEATAQACTNDMQVDGFELRQEQGKTYILSHSDQGLLYGTFYFIEQLQLGMKIEDMSVIQNPATTIRMLNHWDNMDGSIERGYAGRSIFFEDNKLSYDKDRIQQYADLLSSVGINKICINNVNVHQVESRLIEADMLIELQHLADIFRGNYITMFLSINFASPIEIGGLKTADPLDSTVEEWWRRQTKLIYQKIPDFGGFIVKADSEHRPGPFTYGRTHADGANMLAKALAPFNGTVFWRCFVYDCLQDWRDRSTDRARAAYDHFKKLDGLFDENVILQIKNGPMDFQVREPVSPLIGALEKTNYVMEFQVTQEYTGQQIDLCYLVPQWKEILDFDTHLKGKGTTVSEILSGNLHKSLQTGITAVVNVGRDDNWTGHEFAQANLYGYGKLTWDPTFKTEKLLKDWVQITYPFVKDSATRLIEEILNRSWMIYEKYTCPLGVGWMVKTGHHYGPDVNGYEYSPWGTYHFSDRNGLGVDRTKSGSNYIEQYSANVSELYANLNSCPDNLLLFFHHVPYTHPLHSGKTVIQHIYDSHFEGVEDVEHIIYEWTREKANLPDDLYSHINQKLNSQLTNATEWRDKINTYFYRMSGIPDEHQRLIYG</sequence>
<dbReference type="InterPro" id="IPR017853">
    <property type="entry name" value="GH"/>
</dbReference>
<dbReference type="GO" id="GO:0016787">
    <property type="term" value="F:hydrolase activity"/>
    <property type="evidence" value="ECO:0007669"/>
    <property type="project" value="UniProtKB-KW"/>
</dbReference>
<evidence type="ECO:0000256" key="3">
    <source>
        <dbReference type="ARBA" id="ARBA00022801"/>
    </source>
</evidence>
<dbReference type="Pfam" id="PF07488">
    <property type="entry name" value="Glyco_hydro_67M"/>
    <property type="match status" value="1"/>
</dbReference>
<evidence type="ECO:0000259" key="10">
    <source>
        <dbReference type="Pfam" id="PF07488"/>
    </source>
</evidence>
<keyword evidence="12" id="KW-1185">Reference proteome</keyword>
<dbReference type="InterPro" id="IPR011099">
    <property type="entry name" value="Glyco_hydro_67_C"/>
</dbReference>
<evidence type="ECO:0000259" key="9">
    <source>
        <dbReference type="Pfam" id="PF07477"/>
    </source>
</evidence>
<comment type="caution">
    <text evidence="11">The sequence shown here is derived from an EMBL/GenBank/DDBJ whole genome shotgun (WGS) entry which is preliminary data.</text>
</comment>
<dbReference type="RefSeq" id="WP_343130051.1">
    <property type="nucleotide sequence ID" value="NZ_JBCITK010000001.1"/>
</dbReference>
<reference evidence="11 12" key="1">
    <citation type="submission" date="2024-03" db="EMBL/GenBank/DDBJ databases">
        <title>Bacilli Hybrid Assemblies.</title>
        <authorList>
            <person name="Kovac J."/>
        </authorList>
    </citation>
    <scope>NUCLEOTIDE SEQUENCE [LARGE SCALE GENOMIC DNA]</scope>
    <source>
        <strain evidence="11 12">FSL R7-0666</strain>
    </source>
</reference>
<dbReference type="Proteomes" id="UP001418796">
    <property type="component" value="Unassembled WGS sequence"/>
</dbReference>
<gene>
    <name evidence="11" type="ORF">MKY91_07745</name>
</gene>
<dbReference type="Gene3D" id="3.20.20.80">
    <property type="entry name" value="Glycosidases"/>
    <property type="match status" value="1"/>
</dbReference>
<feature type="domain" description="Alpha glucuronidase N-terminal" evidence="8">
    <location>
        <begin position="53"/>
        <end position="107"/>
    </location>
</feature>
<dbReference type="PIRSF" id="PIRSF029900">
    <property type="entry name" value="Alpha-glucuronds"/>
    <property type="match status" value="1"/>
</dbReference>
<comment type="subunit">
    <text evidence="7">Homodimer.</text>
</comment>
<proteinExistence type="inferred from homology"/>
<dbReference type="InterPro" id="IPR011100">
    <property type="entry name" value="Glyco_hydro_67_cat"/>
</dbReference>
<evidence type="ECO:0000256" key="5">
    <source>
        <dbReference type="ARBA" id="ARBA00023295"/>
    </source>
</evidence>
<dbReference type="InterPro" id="IPR037054">
    <property type="entry name" value="A-glucoronidase_C_sf"/>
</dbReference>
<keyword evidence="4 7" id="KW-0119">Carbohydrate metabolism</keyword>
<dbReference type="SUPFAM" id="SSF51445">
    <property type="entry name" value="(Trans)glycosidases"/>
    <property type="match status" value="1"/>
</dbReference>
<evidence type="ECO:0000313" key="11">
    <source>
        <dbReference type="EMBL" id="MEN0643036.1"/>
    </source>
</evidence>
<protein>
    <recommendedName>
        <fullName evidence="7">Xylan alpha-1,2-glucuronidase</fullName>
        <ecNumber evidence="7">3.2.1.131</ecNumber>
    </recommendedName>
</protein>
<evidence type="ECO:0000259" key="8">
    <source>
        <dbReference type="Pfam" id="PF03648"/>
    </source>
</evidence>